<evidence type="ECO:0000313" key="2">
    <source>
        <dbReference type="EMBL" id="KAF5935435.1"/>
    </source>
</evidence>
<comment type="caution">
    <text evidence="2">The sequence shown here is derived from an EMBL/GenBank/DDBJ whole genome shotgun (WGS) entry which is preliminary data.</text>
</comment>
<sequence>MVGETEAMRSHDLRSVAKERLNLAVSDLKNLPLIYSYNSIQSLTKNINKSDTEHDLVIAVNFIYSIIFGAKYSCQYDTGAGVGSMLDSPPLSRTRLIKKDEEGIVGLDLSNFRSYSLCLDLLSLDLAVRVCEKRREDCLRDLLMNPDTTNTLLDSFTRVPCNIDPKHRGYDSKLSSNLRHRAEPEGMNMQKQMPSLRIIYTRADLGSGWGRIIHTPIRRGKRVEMDVCRATTLRILRFIIKPDDLLGRFVVLLIPFCNCYHYIVLCFLILQIEVIQRKFDRPKMNSMILMLIVNLFWIYALKIKMG</sequence>
<evidence type="ECO:0000313" key="3">
    <source>
        <dbReference type="Proteomes" id="UP000593564"/>
    </source>
</evidence>
<protein>
    <submittedName>
        <fullName evidence="2">Uncharacterized protein</fullName>
    </submittedName>
</protein>
<keyword evidence="1" id="KW-1133">Transmembrane helix</keyword>
<accession>A0A7J7G562</accession>
<reference evidence="2 3" key="2">
    <citation type="submission" date="2020-07" db="EMBL/GenBank/DDBJ databases">
        <title>Genome assembly of wild tea tree DASZ reveals pedigree and selection history of tea varieties.</title>
        <authorList>
            <person name="Zhang W."/>
        </authorList>
    </citation>
    <scope>NUCLEOTIDE SEQUENCE [LARGE SCALE GENOMIC DNA]</scope>
    <source>
        <strain evidence="3">cv. G240</strain>
        <tissue evidence="2">Leaf</tissue>
    </source>
</reference>
<dbReference type="EMBL" id="JACBKZ010000013">
    <property type="protein sequence ID" value="KAF5935435.1"/>
    <property type="molecule type" value="Genomic_DNA"/>
</dbReference>
<dbReference type="AlphaFoldDB" id="A0A7J7G562"/>
<reference evidence="3" key="1">
    <citation type="journal article" date="2020" name="Nat. Commun.">
        <title>Genome assembly of wild tea tree DASZ reveals pedigree and selection history of tea varieties.</title>
        <authorList>
            <person name="Zhang W."/>
            <person name="Zhang Y."/>
            <person name="Qiu H."/>
            <person name="Guo Y."/>
            <person name="Wan H."/>
            <person name="Zhang X."/>
            <person name="Scossa F."/>
            <person name="Alseekh S."/>
            <person name="Zhang Q."/>
            <person name="Wang P."/>
            <person name="Xu L."/>
            <person name="Schmidt M.H."/>
            <person name="Jia X."/>
            <person name="Li D."/>
            <person name="Zhu A."/>
            <person name="Guo F."/>
            <person name="Chen W."/>
            <person name="Ni D."/>
            <person name="Usadel B."/>
            <person name="Fernie A.R."/>
            <person name="Wen W."/>
        </authorList>
    </citation>
    <scope>NUCLEOTIDE SEQUENCE [LARGE SCALE GENOMIC DNA]</scope>
    <source>
        <strain evidence="3">cv. G240</strain>
    </source>
</reference>
<evidence type="ECO:0000256" key="1">
    <source>
        <dbReference type="SAM" id="Phobius"/>
    </source>
</evidence>
<keyword evidence="3" id="KW-1185">Reference proteome</keyword>
<name>A0A7J7G562_CAMSI</name>
<organism evidence="2 3">
    <name type="scientific">Camellia sinensis</name>
    <name type="common">Tea plant</name>
    <name type="synonym">Thea sinensis</name>
    <dbReference type="NCBI Taxonomy" id="4442"/>
    <lineage>
        <taxon>Eukaryota</taxon>
        <taxon>Viridiplantae</taxon>
        <taxon>Streptophyta</taxon>
        <taxon>Embryophyta</taxon>
        <taxon>Tracheophyta</taxon>
        <taxon>Spermatophyta</taxon>
        <taxon>Magnoliopsida</taxon>
        <taxon>eudicotyledons</taxon>
        <taxon>Gunneridae</taxon>
        <taxon>Pentapetalae</taxon>
        <taxon>asterids</taxon>
        <taxon>Ericales</taxon>
        <taxon>Theaceae</taxon>
        <taxon>Camellia</taxon>
    </lineage>
</organism>
<keyword evidence="1" id="KW-0472">Membrane</keyword>
<proteinExistence type="predicted"/>
<feature type="transmembrane region" description="Helical" evidence="1">
    <location>
        <begin position="245"/>
        <end position="272"/>
    </location>
</feature>
<gene>
    <name evidence="2" type="ORF">HYC85_026564</name>
</gene>
<keyword evidence="1" id="KW-0812">Transmembrane</keyword>
<feature type="transmembrane region" description="Helical" evidence="1">
    <location>
        <begin position="284"/>
        <end position="301"/>
    </location>
</feature>
<dbReference type="Proteomes" id="UP000593564">
    <property type="component" value="Unassembled WGS sequence"/>
</dbReference>